<dbReference type="Pfam" id="PF03328">
    <property type="entry name" value="HpcH_HpaI"/>
    <property type="match status" value="1"/>
</dbReference>
<name>A0A939EDH4_9HYPH</name>
<evidence type="ECO:0000313" key="5">
    <source>
        <dbReference type="EMBL" id="MBN9671281.1"/>
    </source>
</evidence>
<dbReference type="SUPFAM" id="SSF51621">
    <property type="entry name" value="Phosphoenolpyruvate/pyruvate domain"/>
    <property type="match status" value="1"/>
</dbReference>
<comment type="similarity">
    <text evidence="1">Belongs to the HpcH/HpaI aldolase family.</text>
</comment>
<keyword evidence="2" id="KW-0479">Metal-binding</keyword>
<dbReference type="InterPro" id="IPR015813">
    <property type="entry name" value="Pyrv/PenolPyrv_kinase-like_dom"/>
</dbReference>
<evidence type="ECO:0000256" key="3">
    <source>
        <dbReference type="ARBA" id="ARBA00023239"/>
    </source>
</evidence>
<dbReference type="EMBL" id="JAEKJZ010000002">
    <property type="protein sequence ID" value="MBN9671281.1"/>
    <property type="molecule type" value="Genomic_DNA"/>
</dbReference>
<dbReference type="GO" id="GO:0046872">
    <property type="term" value="F:metal ion binding"/>
    <property type="evidence" value="ECO:0007669"/>
    <property type="project" value="UniProtKB-KW"/>
</dbReference>
<evidence type="ECO:0000256" key="1">
    <source>
        <dbReference type="ARBA" id="ARBA00005568"/>
    </source>
</evidence>
<dbReference type="InterPro" id="IPR040442">
    <property type="entry name" value="Pyrv_kinase-like_dom_sf"/>
</dbReference>
<dbReference type="PANTHER" id="PTHR30502">
    <property type="entry name" value="2-KETO-3-DEOXY-L-RHAMNONATE ALDOLASE"/>
    <property type="match status" value="1"/>
</dbReference>
<dbReference type="RefSeq" id="WP_207141123.1">
    <property type="nucleotide sequence ID" value="NZ_JAEKJZ010000002.1"/>
</dbReference>
<keyword evidence="3" id="KW-0456">Lyase</keyword>
<sequence>MNEKTTLADKLRSGKPAITGWSFVAAPLVPELMARSGYEAVTVDLQHGMHDFASACESLPLIALAGAHRIVRIPVGDNAMAGRLADMGAECLIAPMINSRREAEDFARSVKYPPQGDRSWGPFRAAMLSGQTSEQYLKAANAQTLAMAMIETQDAIDALDEILAVPELDGVFVGPSDLSLSLSKGGALDPNGEGTANACGEIAQRAIAAGKLAGIFCLSADKADEAVRQGFRLINYGLDTIFLDHAARAALKEVEGLSGPD</sequence>
<gene>
    <name evidence="5" type="ORF">JF539_13120</name>
</gene>
<organism evidence="5 6">
    <name type="scientific">Roseibium aggregatum</name>
    <dbReference type="NCBI Taxonomy" id="187304"/>
    <lineage>
        <taxon>Bacteria</taxon>
        <taxon>Pseudomonadati</taxon>
        <taxon>Pseudomonadota</taxon>
        <taxon>Alphaproteobacteria</taxon>
        <taxon>Hyphomicrobiales</taxon>
        <taxon>Stappiaceae</taxon>
        <taxon>Roseibium</taxon>
    </lineage>
</organism>
<evidence type="ECO:0000313" key="6">
    <source>
        <dbReference type="Proteomes" id="UP000664096"/>
    </source>
</evidence>
<dbReference type="GO" id="GO:0016832">
    <property type="term" value="F:aldehyde-lyase activity"/>
    <property type="evidence" value="ECO:0007669"/>
    <property type="project" value="TreeGrafter"/>
</dbReference>
<dbReference type="PANTHER" id="PTHR30502:SF0">
    <property type="entry name" value="PHOSPHOENOLPYRUVATE CARBOXYLASE FAMILY PROTEIN"/>
    <property type="match status" value="1"/>
</dbReference>
<evidence type="ECO:0000256" key="2">
    <source>
        <dbReference type="ARBA" id="ARBA00022723"/>
    </source>
</evidence>
<reference evidence="5" key="1">
    <citation type="submission" date="2020-12" db="EMBL/GenBank/DDBJ databases">
        <title>Oil enriched cultivation method for isolating marine PHA-producing bacteria.</title>
        <authorList>
            <person name="Zheng W."/>
            <person name="Yu S."/>
            <person name="Huang Y."/>
        </authorList>
    </citation>
    <scope>NUCLEOTIDE SEQUENCE</scope>
    <source>
        <strain evidence="5">SY-2-12</strain>
    </source>
</reference>
<evidence type="ECO:0000259" key="4">
    <source>
        <dbReference type="Pfam" id="PF03328"/>
    </source>
</evidence>
<dbReference type="AlphaFoldDB" id="A0A939EDH4"/>
<dbReference type="InterPro" id="IPR005000">
    <property type="entry name" value="Aldolase/citrate-lyase_domain"/>
</dbReference>
<dbReference type="Gene3D" id="3.20.20.60">
    <property type="entry name" value="Phosphoenolpyruvate-binding domains"/>
    <property type="match status" value="1"/>
</dbReference>
<proteinExistence type="inferred from homology"/>
<dbReference type="Proteomes" id="UP000664096">
    <property type="component" value="Unassembled WGS sequence"/>
</dbReference>
<feature type="domain" description="HpcH/HpaI aldolase/citrate lyase" evidence="4">
    <location>
        <begin position="24"/>
        <end position="243"/>
    </location>
</feature>
<comment type="caution">
    <text evidence="5">The sequence shown here is derived from an EMBL/GenBank/DDBJ whole genome shotgun (WGS) entry which is preliminary data.</text>
</comment>
<dbReference type="GO" id="GO:0005737">
    <property type="term" value="C:cytoplasm"/>
    <property type="evidence" value="ECO:0007669"/>
    <property type="project" value="TreeGrafter"/>
</dbReference>
<protein>
    <submittedName>
        <fullName evidence="5">Hydroxyacid aldolase</fullName>
    </submittedName>
</protein>
<accession>A0A939EDH4</accession>
<dbReference type="InterPro" id="IPR050251">
    <property type="entry name" value="HpcH-HpaI_aldolase"/>
</dbReference>